<feature type="transmembrane region" description="Helical" evidence="5">
    <location>
        <begin position="149"/>
        <end position="171"/>
    </location>
</feature>
<proteinExistence type="predicted"/>
<dbReference type="Proteomes" id="UP000631114">
    <property type="component" value="Unassembled WGS sequence"/>
</dbReference>
<keyword evidence="7" id="KW-1185">Reference proteome</keyword>
<evidence type="ECO:0000256" key="5">
    <source>
        <dbReference type="SAM" id="Phobius"/>
    </source>
</evidence>
<dbReference type="Gene3D" id="1.20.1250.20">
    <property type="entry name" value="MFS general substrate transporter like domains"/>
    <property type="match status" value="1"/>
</dbReference>
<dbReference type="InterPro" id="IPR036259">
    <property type="entry name" value="MFS_trans_sf"/>
</dbReference>
<keyword evidence="2 5" id="KW-0812">Transmembrane</keyword>
<evidence type="ECO:0000256" key="2">
    <source>
        <dbReference type="ARBA" id="ARBA00022692"/>
    </source>
</evidence>
<dbReference type="GO" id="GO:0016020">
    <property type="term" value="C:membrane"/>
    <property type="evidence" value="ECO:0007669"/>
    <property type="project" value="UniProtKB-SubCell"/>
</dbReference>
<comment type="subcellular location">
    <subcellularLocation>
        <location evidence="1">Membrane</location>
        <topology evidence="1">Multi-pass membrane protein</topology>
    </subcellularLocation>
</comment>
<evidence type="ECO:0000256" key="3">
    <source>
        <dbReference type="ARBA" id="ARBA00022989"/>
    </source>
</evidence>
<dbReference type="AlphaFoldDB" id="A0A835HGT0"/>
<reference evidence="6 7" key="1">
    <citation type="submission" date="2020-10" db="EMBL/GenBank/DDBJ databases">
        <title>The Coptis chinensis genome and diversification of protoberbering-type alkaloids.</title>
        <authorList>
            <person name="Wang B."/>
            <person name="Shu S."/>
            <person name="Song C."/>
            <person name="Liu Y."/>
        </authorList>
    </citation>
    <scope>NUCLEOTIDE SEQUENCE [LARGE SCALE GENOMIC DNA]</scope>
    <source>
        <strain evidence="6">HL-2020</strain>
        <tissue evidence="6">Leaf</tissue>
    </source>
</reference>
<dbReference type="GO" id="GO:0022857">
    <property type="term" value="F:transmembrane transporter activity"/>
    <property type="evidence" value="ECO:0007669"/>
    <property type="project" value="InterPro"/>
</dbReference>
<evidence type="ECO:0000256" key="4">
    <source>
        <dbReference type="ARBA" id="ARBA00023136"/>
    </source>
</evidence>
<accession>A0A835HGT0</accession>
<comment type="caution">
    <text evidence="6">The sequence shown here is derived from an EMBL/GenBank/DDBJ whole genome shotgun (WGS) entry which is preliminary data.</text>
</comment>
<keyword evidence="3 5" id="KW-1133">Transmembrane helix</keyword>
<organism evidence="6 7">
    <name type="scientific">Coptis chinensis</name>
    <dbReference type="NCBI Taxonomy" id="261450"/>
    <lineage>
        <taxon>Eukaryota</taxon>
        <taxon>Viridiplantae</taxon>
        <taxon>Streptophyta</taxon>
        <taxon>Embryophyta</taxon>
        <taxon>Tracheophyta</taxon>
        <taxon>Spermatophyta</taxon>
        <taxon>Magnoliopsida</taxon>
        <taxon>Ranunculales</taxon>
        <taxon>Ranunculaceae</taxon>
        <taxon>Coptidoideae</taxon>
        <taxon>Coptis</taxon>
    </lineage>
</organism>
<name>A0A835HGT0_9MAGN</name>
<dbReference type="OrthoDB" id="162894at2759"/>
<evidence type="ECO:0000313" key="7">
    <source>
        <dbReference type="Proteomes" id="UP000631114"/>
    </source>
</evidence>
<keyword evidence="4 5" id="KW-0472">Membrane</keyword>
<dbReference type="EMBL" id="JADFTS010000007">
    <property type="protein sequence ID" value="KAF9598037.1"/>
    <property type="molecule type" value="Genomic_DNA"/>
</dbReference>
<gene>
    <name evidence="6" type="ORF">IFM89_023784</name>
</gene>
<evidence type="ECO:0000313" key="6">
    <source>
        <dbReference type="EMBL" id="KAF9598037.1"/>
    </source>
</evidence>
<evidence type="ECO:0000256" key="1">
    <source>
        <dbReference type="ARBA" id="ARBA00004141"/>
    </source>
</evidence>
<dbReference type="InterPro" id="IPR000109">
    <property type="entry name" value="POT_fam"/>
</dbReference>
<protein>
    <submittedName>
        <fullName evidence="6">Uncharacterized protein</fullName>
    </submittedName>
</protein>
<dbReference type="Pfam" id="PF00854">
    <property type="entry name" value="PTR2"/>
    <property type="match status" value="1"/>
</dbReference>
<sequence>MNYNIEPRSPSTYFSTKSNPLVDNKVLSSIKVLRGNSGLFFTSLPKEKVVRLFTDVLPSRAQTDSAMGHQNASVCPPESSTSSFLPAIPHPTTSNSASTSHHQNAGFLDKAMSSAVVTSDDWEVCSITQSSTFFTKQGRIMDRSIGSNFKLPVAALQTFISLSVVIFIPIYDRLTNFGLSKVGLINNTDDLSGPAVSVTTLLEEDEPQLSASEHLNQRERRQKGSVVGTPDYLVPEILLGTGHGYYLFPGDGVFVGVFSYPT</sequence>